<keyword evidence="3" id="KW-1185">Reference proteome</keyword>
<dbReference type="Proteomes" id="UP000734854">
    <property type="component" value="Unassembled WGS sequence"/>
</dbReference>
<dbReference type="PANTHER" id="PTHR31833:SF2">
    <property type="entry name" value="UPF0690 PROTEIN C1ORF52"/>
    <property type="match status" value="1"/>
</dbReference>
<comment type="caution">
    <text evidence="2">The sequence shown here is derived from an EMBL/GenBank/DDBJ whole genome shotgun (WGS) entry which is preliminary data.</text>
</comment>
<evidence type="ECO:0000256" key="1">
    <source>
        <dbReference type="SAM" id="MobiDB-lite"/>
    </source>
</evidence>
<feature type="compositionally biased region" description="Polar residues" evidence="1">
    <location>
        <begin position="148"/>
        <end position="161"/>
    </location>
</feature>
<gene>
    <name evidence="2" type="ORF">ZIOFF_007213</name>
</gene>
<reference evidence="2 3" key="1">
    <citation type="submission" date="2020-08" db="EMBL/GenBank/DDBJ databases">
        <title>Plant Genome Project.</title>
        <authorList>
            <person name="Zhang R.-G."/>
        </authorList>
    </citation>
    <scope>NUCLEOTIDE SEQUENCE [LARGE SCALE GENOMIC DNA]</scope>
    <source>
        <tissue evidence="2">Rhizome</tissue>
    </source>
</reference>
<dbReference type="AlphaFoldDB" id="A0A8J5I3J4"/>
<proteinExistence type="predicted"/>
<evidence type="ECO:0000313" key="3">
    <source>
        <dbReference type="Proteomes" id="UP000734854"/>
    </source>
</evidence>
<name>A0A8J5I3J4_ZINOF</name>
<protein>
    <submittedName>
        <fullName evidence="2">Uncharacterized protein</fullName>
    </submittedName>
</protein>
<evidence type="ECO:0000313" key="2">
    <source>
        <dbReference type="EMBL" id="KAG6533346.1"/>
    </source>
</evidence>
<dbReference type="EMBL" id="JACMSC010000002">
    <property type="protein sequence ID" value="KAG6533346.1"/>
    <property type="molecule type" value="Genomic_DNA"/>
</dbReference>
<feature type="region of interest" description="Disordered" evidence="1">
    <location>
        <begin position="58"/>
        <end position="220"/>
    </location>
</feature>
<accession>A0A8J5I3J4</accession>
<organism evidence="2 3">
    <name type="scientific">Zingiber officinale</name>
    <name type="common">Ginger</name>
    <name type="synonym">Amomum zingiber</name>
    <dbReference type="NCBI Taxonomy" id="94328"/>
    <lineage>
        <taxon>Eukaryota</taxon>
        <taxon>Viridiplantae</taxon>
        <taxon>Streptophyta</taxon>
        <taxon>Embryophyta</taxon>
        <taxon>Tracheophyta</taxon>
        <taxon>Spermatophyta</taxon>
        <taxon>Magnoliopsida</taxon>
        <taxon>Liliopsida</taxon>
        <taxon>Zingiberales</taxon>
        <taxon>Zingiberaceae</taxon>
        <taxon>Zingiber</taxon>
    </lineage>
</organism>
<dbReference type="PANTHER" id="PTHR31833">
    <property type="entry name" value="UPF0690 PROTEIN C1ORF52"/>
    <property type="match status" value="1"/>
</dbReference>
<sequence>MASSAFDYILGPWTNLFFEQGFVDVVEQFWAQDYPPACALKASFDPYKGGCEMKRAAPWEKSLEISSDDSSGSESEDGAPRKKSPTKDGGPQSKDYMSKGSSSRGELDSKKKKPGGLNFEALSKHGYRGGPSILKVPPPRINDKEQDWSWSTGRGSDASKSITEESFEEREHTRAIVAQGEKLLNVSTSQQSDKKDKNLSFSQKEKRKRDLGQASRGKSYVEEEKRLLRESGIYSGFDS</sequence>